<organism evidence="1 2">
    <name type="scientific">Cloeon dipterum</name>
    <dbReference type="NCBI Taxonomy" id="197152"/>
    <lineage>
        <taxon>Eukaryota</taxon>
        <taxon>Metazoa</taxon>
        <taxon>Ecdysozoa</taxon>
        <taxon>Arthropoda</taxon>
        <taxon>Hexapoda</taxon>
        <taxon>Insecta</taxon>
        <taxon>Pterygota</taxon>
        <taxon>Palaeoptera</taxon>
        <taxon>Ephemeroptera</taxon>
        <taxon>Pisciforma</taxon>
        <taxon>Baetidae</taxon>
        <taxon>Cloeon</taxon>
    </lineage>
</organism>
<keyword evidence="2" id="KW-1185">Reference proteome</keyword>
<sequence length="103" mass="11896">MNPGLETPSDHSRVHSQNFNNLASVLWELDVRRPNFAILAELEIDKMRWIWLCAVLLIVNNLHKTNGDDLNKGLFFKERGEVYATTDTWNIQIPLNTKIFTTA</sequence>
<dbReference type="Proteomes" id="UP000494165">
    <property type="component" value="Unassembled WGS sequence"/>
</dbReference>
<gene>
    <name evidence="1" type="ORF">CLODIP_2_CD04016</name>
</gene>
<reference evidence="1 2" key="1">
    <citation type="submission" date="2020-04" db="EMBL/GenBank/DDBJ databases">
        <authorList>
            <person name="Alioto T."/>
            <person name="Alioto T."/>
            <person name="Gomez Garrido J."/>
        </authorList>
    </citation>
    <scope>NUCLEOTIDE SEQUENCE [LARGE SCALE GENOMIC DNA]</scope>
</reference>
<dbReference type="EMBL" id="CADEPI010000672">
    <property type="protein sequence ID" value="CAB3388015.1"/>
    <property type="molecule type" value="Genomic_DNA"/>
</dbReference>
<comment type="caution">
    <text evidence="1">The sequence shown here is derived from an EMBL/GenBank/DDBJ whole genome shotgun (WGS) entry which is preliminary data.</text>
</comment>
<accession>A0A8S1E6V9</accession>
<feature type="non-terminal residue" evidence="1">
    <location>
        <position position="1"/>
    </location>
</feature>
<proteinExistence type="predicted"/>
<evidence type="ECO:0000313" key="2">
    <source>
        <dbReference type="Proteomes" id="UP000494165"/>
    </source>
</evidence>
<dbReference type="AlphaFoldDB" id="A0A8S1E6V9"/>
<evidence type="ECO:0000313" key="1">
    <source>
        <dbReference type="EMBL" id="CAB3388015.1"/>
    </source>
</evidence>
<protein>
    <submittedName>
        <fullName evidence="1">Uncharacterized protein</fullName>
    </submittedName>
</protein>
<name>A0A8S1E6V9_9INSE</name>